<protein>
    <submittedName>
        <fullName evidence="1">Uncharacterized protein</fullName>
    </submittedName>
</protein>
<dbReference type="AlphaFoldDB" id="A0A9X7CGZ6"/>
<dbReference type="EMBL" id="NULI01000330">
    <property type="protein sequence ID" value="PGS62696.1"/>
    <property type="molecule type" value="Genomic_DNA"/>
</dbReference>
<gene>
    <name evidence="1" type="ORF">COC69_32060</name>
</gene>
<sequence length="198" mass="22899">MENVRKLPITMDENGDFIIKRGENGEAFKHLMRMFEMFTQNYTLDTENTKKELHKNSHIVGELGEVVGIQTEKVAGLDQTVGRFDNRLTEAQLSNVASKIIRDQLQQERREKASHFVENTVQLTFEAVEGTKPDLEQAVRELLKKDATRVMRQITSYMKQQLGLKSIDNIPNCLLEKHKQLLKELTWKKLDIFVKGGR</sequence>
<reference evidence="1 2" key="1">
    <citation type="submission" date="2017-09" db="EMBL/GenBank/DDBJ databases">
        <title>Large-scale bioinformatics analysis of Bacillus genomes uncovers conserved roles of natural products in bacterial physiology.</title>
        <authorList>
            <consortium name="Agbiome Team Llc"/>
            <person name="Bleich R.M."/>
            <person name="Grubbs K.J."/>
            <person name="Santa Maria K.C."/>
            <person name="Allen S.E."/>
            <person name="Farag S."/>
            <person name="Shank E.A."/>
            <person name="Bowers A."/>
        </authorList>
    </citation>
    <scope>NUCLEOTIDE SEQUENCE [LARGE SCALE GENOMIC DNA]</scope>
    <source>
        <strain evidence="1 2">AFS041711</strain>
    </source>
</reference>
<comment type="caution">
    <text evidence="1">The sequence shown here is derived from an EMBL/GenBank/DDBJ whole genome shotgun (WGS) entry which is preliminary data.</text>
</comment>
<dbReference type="RefSeq" id="WP_098783842.1">
    <property type="nucleotide sequence ID" value="NZ_NULI01000330.1"/>
</dbReference>
<evidence type="ECO:0000313" key="2">
    <source>
        <dbReference type="Proteomes" id="UP000224203"/>
    </source>
</evidence>
<proteinExistence type="predicted"/>
<accession>A0A9X7CGZ6</accession>
<dbReference type="Proteomes" id="UP000224203">
    <property type="component" value="Unassembled WGS sequence"/>
</dbReference>
<evidence type="ECO:0000313" key="1">
    <source>
        <dbReference type="EMBL" id="PGS62696.1"/>
    </source>
</evidence>
<organism evidence="1 2">
    <name type="scientific">Bacillus cereus</name>
    <dbReference type="NCBI Taxonomy" id="1396"/>
    <lineage>
        <taxon>Bacteria</taxon>
        <taxon>Bacillati</taxon>
        <taxon>Bacillota</taxon>
        <taxon>Bacilli</taxon>
        <taxon>Bacillales</taxon>
        <taxon>Bacillaceae</taxon>
        <taxon>Bacillus</taxon>
        <taxon>Bacillus cereus group</taxon>
    </lineage>
</organism>
<name>A0A9X7CGZ6_BACCE</name>